<dbReference type="PANTHER" id="PTHR35340:SF5">
    <property type="entry name" value="ASST-DOMAIN-CONTAINING PROTEIN"/>
    <property type="match status" value="1"/>
</dbReference>
<feature type="chain" id="PRO_5045707875" description="Arylsulfotransferase (ASST)" evidence="2">
    <location>
        <begin position="32"/>
        <end position="715"/>
    </location>
</feature>
<evidence type="ECO:0008006" key="5">
    <source>
        <dbReference type="Google" id="ProtNLM"/>
    </source>
</evidence>
<protein>
    <recommendedName>
        <fullName evidence="5">Arylsulfotransferase (ASST)</fullName>
    </recommendedName>
</protein>
<keyword evidence="2" id="KW-0732">Signal</keyword>
<feature type="region of interest" description="Disordered" evidence="1">
    <location>
        <begin position="523"/>
        <end position="552"/>
    </location>
</feature>
<keyword evidence="4" id="KW-1185">Reference proteome</keyword>
<evidence type="ECO:0000256" key="2">
    <source>
        <dbReference type="SAM" id="SignalP"/>
    </source>
</evidence>
<sequence>MRTHLGALLCATVLATAALHLVPGTPAPAQAADAPSLTVSDGARMYPDYSPTTSRYAVHASRDGSVRVEVTGATQVWFDGVPDANGAATFTDVVPGEEISVFVGTASGRRTHALHVLPPAFPTLEADATGGPVEPGHLALTLDSFVGSAAPRFEAVVDRHGVPVHVRAHSERSIDLKLAANGRFTVHRDTTTPGRTGRALVELDDRFQEVRRHETSGLVDTDDHDSLLLPDGSRWLLAYEPDASTGLIDSVIQHLAPDGTLRWQWTSAPYADETAVPGNPDYSHINSIDVQPNGDVLASFRNLSSVFLIRPGADDEVVWKLGGRDSDFAFPTLPDGTADVGPCAQHSASILPNGNVLLFDNGSSTFFGQPLCVDQQDPQRGSVERPTSRVVELELALSTGTATPVRTYGETTRFAWFMGSAARMPAGNVLIGWSSATESIASETDAQGATVWRLRDTREPVNGSTPSPYITYRAALVPARDGFDPEVVLDGPADGVVVPQGSDVPVAFSCTDRGGSTLQACDGPAGRRLDTSAPGSRRWSVTASDGSGRTTTRSRTYTVLAAPAAAADPPVTAPPAPARADLSIRVPRTRWVGVGALLPEAQDLRLSVRPGWTASATVRLTNTGDSRGRFVLRAPASLARGALEASYVHRGTVRTRALDRDGWRTPALAPGESLRLAVRVAARPTARPGRSALRVTAASAAGRDRVRVVLRVRAR</sequence>
<evidence type="ECO:0000256" key="1">
    <source>
        <dbReference type="SAM" id="MobiDB-lite"/>
    </source>
</evidence>
<dbReference type="EMBL" id="BAAAMQ010000008">
    <property type="protein sequence ID" value="GAA2099281.1"/>
    <property type="molecule type" value="Genomic_DNA"/>
</dbReference>
<dbReference type="RefSeq" id="WP_231252010.1">
    <property type="nucleotide sequence ID" value="NZ_BAAAMQ010000008.1"/>
</dbReference>
<reference evidence="4" key="1">
    <citation type="journal article" date="2019" name="Int. J. Syst. Evol. Microbiol.">
        <title>The Global Catalogue of Microorganisms (GCM) 10K type strain sequencing project: providing services to taxonomists for standard genome sequencing and annotation.</title>
        <authorList>
            <consortium name="The Broad Institute Genomics Platform"/>
            <consortium name="The Broad Institute Genome Sequencing Center for Infectious Disease"/>
            <person name="Wu L."/>
            <person name="Ma J."/>
        </authorList>
    </citation>
    <scope>NUCLEOTIDE SEQUENCE [LARGE SCALE GENOMIC DNA]</scope>
    <source>
        <strain evidence="4">JCM 13813</strain>
    </source>
</reference>
<gene>
    <name evidence="3" type="ORF">GCM10009726_08750</name>
</gene>
<dbReference type="InterPro" id="IPR039535">
    <property type="entry name" value="ASST-like"/>
</dbReference>
<feature type="signal peptide" evidence="2">
    <location>
        <begin position="1"/>
        <end position="31"/>
    </location>
</feature>
<dbReference type="InterPro" id="IPR053143">
    <property type="entry name" value="Arylsulfate_ST"/>
</dbReference>
<dbReference type="Proteomes" id="UP001501161">
    <property type="component" value="Unassembled WGS sequence"/>
</dbReference>
<name>A0ABP5IIQ2_9ACTN</name>
<proteinExistence type="predicted"/>
<dbReference type="Pfam" id="PF14269">
    <property type="entry name" value="Arylsulfotran_2"/>
    <property type="match status" value="1"/>
</dbReference>
<dbReference type="PANTHER" id="PTHR35340">
    <property type="entry name" value="PQQ ENZYME REPEAT PROTEIN-RELATED"/>
    <property type="match status" value="1"/>
</dbReference>
<comment type="caution">
    <text evidence="3">The sequence shown here is derived from an EMBL/GenBank/DDBJ whole genome shotgun (WGS) entry which is preliminary data.</text>
</comment>
<evidence type="ECO:0000313" key="4">
    <source>
        <dbReference type="Proteomes" id="UP001501161"/>
    </source>
</evidence>
<feature type="compositionally biased region" description="Low complexity" evidence="1">
    <location>
        <begin position="542"/>
        <end position="552"/>
    </location>
</feature>
<organism evidence="3 4">
    <name type="scientific">Nocardioides furvisabuli</name>
    <dbReference type="NCBI Taxonomy" id="375542"/>
    <lineage>
        <taxon>Bacteria</taxon>
        <taxon>Bacillati</taxon>
        <taxon>Actinomycetota</taxon>
        <taxon>Actinomycetes</taxon>
        <taxon>Propionibacteriales</taxon>
        <taxon>Nocardioidaceae</taxon>
        <taxon>Nocardioides</taxon>
    </lineage>
</organism>
<evidence type="ECO:0000313" key="3">
    <source>
        <dbReference type="EMBL" id="GAA2099281.1"/>
    </source>
</evidence>
<accession>A0ABP5IIQ2</accession>